<evidence type="ECO:0000313" key="7">
    <source>
        <dbReference type="Proteomes" id="UP000310168"/>
    </source>
</evidence>
<accession>A0ABY2TTN1</accession>
<dbReference type="Proteomes" id="UP000310168">
    <property type="component" value="Unassembled WGS sequence"/>
</dbReference>
<evidence type="ECO:0000256" key="2">
    <source>
        <dbReference type="ARBA" id="ARBA00023125"/>
    </source>
</evidence>
<dbReference type="RefSeq" id="WP_137997401.1">
    <property type="nucleotide sequence ID" value="NZ_SJDU01000022.1"/>
</dbReference>
<gene>
    <name evidence="6" type="ORF">EZH24_01660</name>
</gene>
<feature type="domain" description="SIS" evidence="5">
    <location>
        <begin position="125"/>
        <end position="265"/>
    </location>
</feature>
<dbReference type="PROSITE" id="PS51464">
    <property type="entry name" value="SIS"/>
    <property type="match status" value="1"/>
</dbReference>
<dbReference type="SUPFAM" id="SSF53697">
    <property type="entry name" value="SIS domain"/>
    <property type="match status" value="1"/>
</dbReference>
<dbReference type="InterPro" id="IPR036388">
    <property type="entry name" value="WH-like_DNA-bd_sf"/>
</dbReference>
<dbReference type="InterPro" id="IPR047640">
    <property type="entry name" value="RpiR-like"/>
</dbReference>
<keyword evidence="2" id="KW-0238">DNA-binding</keyword>
<dbReference type="InterPro" id="IPR046348">
    <property type="entry name" value="SIS_dom_sf"/>
</dbReference>
<dbReference type="PANTHER" id="PTHR30514:SF1">
    <property type="entry name" value="HTH-TYPE TRANSCRIPTIONAL REGULATOR HEXR-RELATED"/>
    <property type="match status" value="1"/>
</dbReference>
<dbReference type="Pfam" id="PF01418">
    <property type="entry name" value="HTH_6"/>
    <property type="match status" value="1"/>
</dbReference>
<dbReference type="PROSITE" id="PS51071">
    <property type="entry name" value="HTH_RPIR"/>
    <property type="match status" value="1"/>
</dbReference>
<dbReference type="EMBL" id="SJDU01000022">
    <property type="protein sequence ID" value="TKZ36130.1"/>
    <property type="molecule type" value="Genomic_DNA"/>
</dbReference>
<evidence type="ECO:0000259" key="5">
    <source>
        <dbReference type="PROSITE" id="PS51464"/>
    </source>
</evidence>
<protein>
    <submittedName>
        <fullName evidence="6">MurR/RpiR family transcriptional regulator</fullName>
    </submittedName>
</protein>
<evidence type="ECO:0000313" key="6">
    <source>
        <dbReference type="EMBL" id="TKZ36130.1"/>
    </source>
</evidence>
<keyword evidence="1" id="KW-0805">Transcription regulation</keyword>
<organism evidence="6 7">
    <name type="scientific">Brachyspira catarrhinii</name>
    <dbReference type="NCBI Taxonomy" id="2528966"/>
    <lineage>
        <taxon>Bacteria</taxon>
        <taxon>Pseudomonadati</taxon>
        <taxon>Spirochaetota</taxon>
        <taxon>Spirochaetia</taxon>
        <taxon>Brachyspirales</taxon>
        <taxon>Brachyspiraceae</taxon>
        <taxon>Brachyspira</taxon>
    </lineage>
</organism>
<dbReference type="SUPFAM" id="SSF46689">
    <property type="entry name" value="Homeodomain-like"/>
    <property type="match status" value="1"/>
</dbReference>
<reference evidence="6 7" key="1">
    <citation type="journal article" date="2019" name="Anaerobe">
        <title>Brachyspira catarrhinii sp. nov., an anaerobic intestinal spirochaete isolated from vervet monkeys may have been misidentified as Brachyspira aalborgi in previous studies.</title>
        <authorList>
            <person name="Phillips N.D."/>
            <person name="La T."/>
            <person name="Hampson D.J."/>
        </authorList>
    </citation>
    <scope>NUCLEOTIDE SEQUENCE [LARGE SCALE GENOMIC DNA]</scope>
    <source>
        <strain evidence="6 7">Z12</strain>
    </source>
</reference>
<dbReference type="InterPro" id="IPR035472">
    <property type="entry name" value="RpiR-like_SIS"/>
</dbReference>
<dbReference type="InterPro" id="IPR000281">
    <property type="entry name" value="HTH_RpiR"/>
</dbReference>
<evidence type="ECO:0000259" key="4">
    <source>
        <dbReference type="PROSITE" id="PS51071"/>
    </source>
</evidence>
<evidence type="ECO:0000256" key="3">
    <source>
        <dbReference type="ARBA" id="ARBA00023163"/>
    </source>
</evidence>
<dbReference type="InterPro" id="IPR001347">
    <property type="entry name" value="SIS_dom"/>
</dbReference>
<sequence length="283" mass="31745">MVIEYSCQDIIQKRMDGLTNTEKKIAVYILKNYDRVLEYNISELAENVGVSDASIVRFCKNIGYKGYQDFRINAAKYILPKEKHFNPILEKNDSVETIYNKIFNSDISVLEKTLFELDIEILNKTADVIINADKIILFGSGASLLVAKDALHKLIKIGIMVYVYEDVDLQLMSSSLLSKNDVAIGVSHSGSNRNVIKCIKNAKYNGAFSIAIVGRDKSPLSKISDISIHTAYEKNIFQSESVSTRIAQLALIDAIVAVIAFKNYEFSYNSIQKTRMATSDNKL</sequence>
<keyword evidence="3" id="KW-0804">Transcription</keyword>
<name>A0ABY2TTN1_9SPIR</name>
<dbReference type="InterPro" id="IPR009057">
    <property type="entry name" value="Homeodomain-like_sf"/>
</dbReference>
<feature type="domain" description="HTH rpiR-type" evidence="4">
    <location>
        <begin position="5"/>
        <end position="81"/>
    </location>
</feature>
<keyword evidence="7" id="KW-1185">Reference proteome</keyword>
<dbReference type="Gene3D" id="3.40.50.10490">
    <property type="entry name" value="Glucose-6-phosphate isomerase like protein, domain 1"/>
    <property type="match status" value="1"/>
</dbReference>
<dbReference type="PANTHER" id="PTHR30514">
    <property type="entry name" value="GLUCOKINASE"/>
    <property type="match status" value="1"/>
</dbReference>
<dbReference type="CDD" id="cd05013">
    <property type="entry name" value="SIS_RpiR"/>
    <property type="match status" value="1"/>
</dbReference>
<evidence type="ECO:0000256" key="1">
    <source>
        <dbReference type="ARBA" id="ARBA00023015"/>
    </source>
</evidence>
<dbReference type="Pfam" id="PF01380">
    <property type="entry name" value="SIS"/>
    <property type="match status" value="1"/>
</dbReference>
<comment type="caution">
    <text evidence="6">The sequence shown here is derived from an EMBL/GenBank/DDBJ whole genome shotgun (WGS) entry which is preliminary data.</text>
</comment>
<dbReference type="Gene3D" id="1.10.10.10">
    <property type="entry name" value="Winged helix-like DNA-binding domain superfamily/Winged helix DNA-binding domain"/>
    <property type="match status" value="1"/>
</dbReference>
<proteinExistence type="predicted"/>